<dbReference type="InterPro" id="IPR045860">
    <property type="entry name" value="Snake_toxin-like_sf"/>
</dbReference>
<keyword evidence="1" id="KW-0812">Transmembrane</keyword>
<evidence type="ECO:0000259" key="3">
    <source>
        <dbReference type="Pfam" id="PF00021"/>
    </source>
</evidence>
<organism evidence="4 5">
    <name type="scientific">Coregonus suidteri</name>
    <dbReference type="NCBI Taxonomy" id="861788"/>
    <lineage>
        <taxon>Eukaryota</taxon>
        <taxon>Metazoa</taxon>
        <taxon>Chordata</taxon>
        <taxon>Craniata</taxon>
        <taxon>Vertebrata</taxon>
        <taxon>Euteleostomi</taxon>
        <taxon>Actinopterygii</taxon>
        <taxon>Neopterygii</taxon>
        <taxon>Teleostei</taxon>
        <taxon>Protacanthopterygii</taxon>
        <taxon>Salmoniformes</taxon>
        <taxon>Salmonidae</taxon>
        <taxon>Coregoninae</taxon>
        <taxon>Coregonus</taxon>
    </lineage>
</organism>
<dbReference type="Pfam" id="PF00021">
    <property type="entry name" value="UPAR_LY6"/>
    <property type="match status" value="1"/>
</dbReference>
<feature type="signal peptide" evidence="2">
    <location>
        <begin position="1"/>
        <end position="33"/>
    </location>
</feature>
<evidence type="ECO:0000256" key="1">
    <source>
        <dbReference type="SAM" id="Phobius"/>
    </source>
</evidence>
<feature type="transmembrane region" description="Helical" evidence="1">
    <location>
        <begin position="98"/>
        <end position="117"/>
    </location>
</feature>
<accession>A0AAN8M2M3</accession>
<dbReference type="EMBL" id="JAGTTL010000004">
    <property type="protein sequence ID" value="KAK6323593.1"/>
    <property type="molecule type" value="Genomic_DNA"/>
</dbReference>
<reference evidence="4 5" key="1">
    <citation type="submission" date="2021-04" db="EMBL/GenBank/DDBJ databases">
        <authorList>
            <person name="De Guttry C."/>
            <person name="Zahm M."/>
            <person name="Klopp C."/>
            <person name="Cabau C."/>
            <person name="Louis A."/>
            <person name="Berthelot C."/>
            <person name="Parey E."/>
            <person name="Roest Crollius H."/>
            <person name="Montfort J."/>
            <person name="Robinson-Rechavi M."/>
            <person name="Bucao C."/>
            <person name="Bouchez O."/>
            <person name="Gislard M."/>
            <person name="Lluch J."/>
            <person name="Milhes M."/>
            <person name="Lampietro C."/>
            <person name="Lopez Roques C."/>
            <person name="Donnadieu C."/>
            <person name="Braasch I."/>
            <person name="Desvignes T."/>
            <person name="Postlethwait J."/>
            <person name="Bobe J."/>
            <person name="Wedekind C."/>
            <person name="Guiguen Y."/>
        </authorList>
    </citation>
    <scope>NUCLEOTIDE SEQUENCE [LARGE SCALE GENOMIC DNA]</scope>
    <source>
        <strain evidence="4">Cs_M1</strain>
        <tissue evidence="4">Blood</tissue>
    </source>
</reference>
<keyword evidence="2" id="KW-0732">Signal</keyword>
<evidence type="ECO:0000256" key="2">
    <source>
        <dbReference type="SAM" id="SignalP"/>
    </source>
</evidence>
<keyword evidence="1" id="KW-0472">Membrane</keyword>
<protein>
    <recommendedName>
        <fullName evidence="3">UPAR/Ly6 domain-containing protein</fullName>
    </recommendedName>
</protein>
<feature type="domain" description="UPAR/Ly6" evidence="3">
    <location>
        <begin position="39"/>
        <end position="96"/>
    </location>
</feature>
<dbReference type="Gene3D" id="2.10.60.10">
    <property type="entry name" value="CD59"/>
    <property type="match status" value="1"/>
</dbReference>
<dbReference type="SUPFAM" id="SSF57302">
    <property type="entry name" value="Snake toxin-like"/>
    <property type="match status" value="1"/>
</dbReference>
<dbReference type="InterPro" id="IPR016054">
    <property type="entry name" value="LY6_UPA_recep-like"/>
</dbReference>
<gene>
    <name evidence="4" type="ORF">J4Q44_G00059320</name>
</gene>
<comment type="caution">
    <text evidence="4">The sequence shown here is derived from an EMBL/GenBank/DDBJ whole genome shotgun (WGS) entry which is preliminary data.</text>
</comment>
<proteinExistence type="predicted"/>
<keyword evidence="1" id="KW-1133">Transmembrane helix</keyword>
<name>A0AAN8M2M3_9TELE</name>
<feature type="chain" id="PRO_5042826764" description="UPAR/Ly6 domain-containing protein" evidence="2">
    <location>
        <begin position="34"/>
        <end position="145"/>
    </location>
</feature>
<keyword evidence="5" id="KW-1185">Reference proteome</keyword>
<dbReference type="AlphaFoldDB" id="A0AAN8M2M3"/>
<dbReference type="Proteomes" id="UP001356427">
    <property type="component" value="Unassembled WGS sequence"/>
</dbReference>
<sequence length="145" mass="15008">MCGSGGTLCCGRVPEFATHVLWGLAAFVLLVQAKHVAPPEPNCYTGQAVFNISSILSIKSKGCLATASCNTTSTGSILTAGYTVSQTCCSTNLCNGAGAIQLLSLIVAIGAALVAIWEHCHLNKPFTIRRPPPRFPLKGVVGCSS</sequence>
<evidence type="ECO:0000313" key="4">
    <source>
        <dbReference type="EMBL" id="KAK6323593.1"/>
    </source>
</evidence>
<evidence type="ECO:0000313" key="5">
    <source>
        <dbReference type="Proteomes" id="UP001356427"/>
    </source>
</evidence>